<keyword evidence="4 5" id="KW-0472">Membrane</keyword>
<keyword evidence="2 5" id="KW-0812">Transmembrane</keyword>
<dbReference type="KEGG" id="lgi:LOTGIDRAFT_202819"/>
<evidence type="ECO:0000313" key="8">
    <source>
        <dbReference type="Proteomes" id="UP000030746"/>
    </source>
</evidence>
<feature type="transmembrane region" description="Helical" evidence="5">
    <location>
        <begin position="73"/>
        <end position="93"/>
    </location>
</feature>
<dbReference type="PROSITE" id="PS50801">
    <property type="entry name" value="STAS"/>
    <property type="match status" value="1"/>
</dbReference>
<sequence length="677" mass="75738">MDQSPIIPSYAISINRNIYTQNDIEDEFPQRRPEQSCWKFKCSPMCVLSSIFSFIPILHAIRTYNRRAALNDFLAGISVAFVHLPQGLGFGLLGSLKPIHGIYSTFYPVLLYLVFGTSPHVSLGTNAVLAVLTASVVEREAKLWVDLNNHTVISDEEILQYKVGISMMLTFFAGAILLLMGLLRLGFLTNYLAVSFIGGFTTVSAIHITTSEIGKMLNIEVKAYSGTGKIIKTFIEIFSNIKKTNIADLIISIVSIIILLTVKIFVNEKYKARLKIPIPIDLIVVVLSTIISYVSNFKGVYGVAIVGDIPTGMPPPILPNFESTPRVAKDSFVVAILIFALTISMAKLMAKLNNYELNNNQELVAYGMSNLFSSFFQCFPACLSPPRTMLLNDLNSKTTLNAITSSIFILIVLLAAGPLFQALPVSVLAAMIVVAVKDLLLQFRNLPNIWRASKSDFFVWVLTVLVGVLVDLDICILVGVGVSIFSVIIQNQWARGYPLVQVPEKGILLDKTFRGDLGDQSEVRIFNFESQLYFLNAERFRNLLRNEIICPVNIPQRKSHYLMTSKTAIYIPEDANLSGEQEVTNDVIEEVLISDRYQDEMIRFIIINCVNMTYIDMSGVNILKQVLSEYDNVGIQLLLANVPTYMFQTLEQSDFFKVFPREHVYYDVIDAIESLKL</sequence>
<dbReference type="GO" id="GO:0055085">
    <property type="term" value="P:transmembrane transport"/>
    <property type="evidence" value="ECO:0007669"/>
    <property type="project" value="InterPro"/>
</dbReference>
<evidence type="ECO:0000256" key="1">
    <source>
        <dbReference type="ARBA" id="ARBA00004141"/>
    </source>
</evidence>
<feature type="transmembrane region" description="Helical" evidence="5">
    <location>
        <begin position="42"/>
        <end position="61"/>
    </location>
</feature>
<dbReference type="HOGENOM" id="CLU_003182_9_4_1"/>
<evidence type="ECO:0000256" key="2">
    <source>
        <dbReference type="ARBA" id="ARBA00022692"/>
    </source>
</evidence>
<protein>
    <recommendedName>
        <fullName evidence="6">STAS domain-containing protein</fullName>
    </recommendedName>
</protein>
<dbReference type="Proteomes" id="UP000030746">
    <property type="component" value="Unassembled WGS sequence"/>
</dbReference>
<name>V4CMQ7_LOTGI</name>
<keyword evidence="8" id="KW-1185">Reference proteome</keyword>
<dbReference type="InterPro" id="IPR001902">
    <property type="entry name" value="SLC26A/SulP_fam"/>
</dbReference>
<dbReference type="InterPro" id="IPR011547">
    <property type="entry name" value="SLC26A/SulP_dom"/>
</dbReference>
<evidence type="ECO:0000259" key="6">
    <source>
        <dbReference type="PROSITE" id="PS50801"/>
    </source>
</evidence>
<accession>V4CMQ7</accession>
<feature type="transmembrane region" description="Helical" evidence="5">
    <location>
        <begin position="403"/>
        <end position="436"/>
    </location>
</feature>
<evidence type="ECO:0000313" key="7">
    <source>
        <dbReference type="EMBL" id="ESP03645.1"/>
    </source>
</evidence>
<keyword evidence="3 5" id="KW-1133">Transmembrane helix</keyword>
<dbReference type="PANTHER" id="PTHR11814">
    <property type="entry name" value="SULFATE TRANSPORTER"/>
    <property type="match status" value="1"/>
</dbReference>
<feature type="transmembrane region" description="Helical" evidence="5">
    <location>
        <begin position="105"/>
        <end position="123"/>
    </location>
</feature>
<evidence type="ECO:0000256" key="4">
    <source>
        <dbReference type="ARBA" id="ARBA00023136"/>
    </source>
</evidence>
<evidence type="ECO:0000256" key="5">
    <source>
        <dbReference type="SAM" id="Phobius"/>
    </source>
</evidence>
<dbReference type="Pfam" id="PF00916">
    <property type="entry name" value="Sulfate_transp"/>
    <property type="match status" value="1"/>
</dbReference>
<feature type="transmembrane region" description="Helical" evidence="5">
    <location>
        <begin position="362"/>
        <end position="383"/>
    </location>
</feature>
<feature type="transmembrane region" description="Helical" evidence="5">
    <location>
        <begin position="190"/>
        <end position="208"/>
    </location>
</feature>
<dbReference type="AlphaFoldDB" id="V4CMQ7"/>
<dbReference type="EMBL" id="KB199946">
    <property type="protein sequence ID" value="ESP03645.1"/>
    <property type="molecule type" value="Genomic_DNA"/>
</dbReference>
<dbReference type="InterPro" id="IPR002645">
    <property type="entry name" value="STAS_dom"/>
</dbReference>
<feature type="transmembrane region" description="Helical" evidence="5">
    <location>
        <begin position="457"/>
        <end position="489"/>
    </location>
</feature>
<feature type="domain" description="STAS" evidence="6">
    <location>
        <begin position="523"/>
        <end position="675"/>
    </location>
</feature>
<gene>
    <name evidence="7" type="ORF">LOTGIDRAFT_202819</name>
</gene>
<feature type="transmembrane region" description="Helical" evidence="5">
    <location>
        <begin position="246"/>
        <end position="266"/>
    </location>
</feature>
<dbReference type="Gene3D" id="3.30.750.24">
    <property type="entry name" value="STAS domain"/>
    <property type="match status" value="1"/>
</dbReference>
<dbReference type="GeneID" id="20245549"/>
<dbReference type="SUPFAM" id="SSF52091">
    <property type="entry name" value="SpoIIaa-like"/>
    <property type="match status" value="1"/>
</dbReference>
<evidence type="ECO:0000256" key="3">
    <source>
        <dbReference type="ARBA" id="ARBA00022989"/>
    </source>
</evidence>
<proteinExistence type="predicted"/>
<comment type="subcellular location">
    <subcellularLocation>
        <location evidence="1">Membrane</location>
        <topology evidence="1">Multi-pass membrane protein</topology>
    </subcellularLocation>
</comment>
<feature type="transmembrane region" description="Helical" evidence="5">
    <location>
        <begin position="278"/>
        <end position="295"/>
    </location>
</feature>
<feature type="transmembrane region" description="Helical" evidence="5">
    <location>
        <begin position="331"/>
        <end position="350"/>
    </location>
</feature>
<dbReference type="OMA" id="FMPIPID"/>
<dbReference type="Pfam" id="PF01740">
    <property type="entry name" value="STAS"/>
    <property type="match status" value="1"/>
</dbReference>
<dbReference type="OrthoDB" id="288203at2759"/>
<feature type="transmembrane region" description="Helical" evidence="5">
    <location>
        <begin position="163"/>
        <end position="183"/>
    </location>
</feature>
<organism evidence="7 8">
    <name type="scientific">Lottia gigantea</name>
    <name type="common">Giant owl limpet</name>
    <dbReference type="NCBI Taxonomy" id="225164"/>
    <lineage>
        <taxon>Eukaryota</taxon>
        <taxon>Metazoa</taxon>
        <taxon>Spiralia</taxon>
        <taxon>Lophotrochozoa</taxon>
        <taxon>Mollusca</taxon>
        <taxon>Gastropoda</taxon>
        <taxon>Patellogastropoda</taxon>
        <taxon>Lottioidea</taxon>
        <taxon>Lottiidae</taxon>
        <taxon>Lottia</taxon>
    </lineage>
</organism>
<dbReference type="InterPro" id="IPR036513">
    <property type="entry name" value="STAS_dom_sf"/>
</dbReference>
<dbReference type="GO" id="GO:0016020">
    <property type="term" value="C:membrane"/>
    <property type="evidence" value="ECO:0007669"/>
    <property type="project" value="UniProtKB-SubCell"/>
</dbReference>
<dbReference type="NCBIfam" id="TIGR00815">
    <property type="entry name" value="sulP"/>
    <property type="match status" value="1"/>
</dbReference>
<dbReference type="CTD" id="20245549"/>
<reference evidence="7 8" key="1">
    <citation type="journal article" date="2013" name="Nature">
        <title>Insights into bilaterian evolution from three spiralian genomes.</title>
        <authorList>
            <person name="Simakov O."/>
            <person name="Marletaz F."/>
            <person name="Cho S.J."/>
            <person name="Edsinger-Gonzales E."/>
            <person name="Havlak P."/>
            <person name="Hellsten U."/>
            <person name="Kuo D.H."/>
            <person name="Larsson T."/>
            <person name="Lv J."/>
            <person name="Arendt D."/>
            <person name="Savage R."/>
            <person name="Osoegawa K."/>
            <person name="de Jong P."/>
            <person name="Grimwood J."/>
            <person name="Chapman J.A."/>
            <person name="Shapiro H."/>
            <person name="Aerts A."/>
            <person name="Otillar R.P."/>
            <person name="Terry A.Y."/>
            <person name="Boore J.L."/>
            <person name="Grigoriev I.V."/>
            <person name="Lindberg D.R."/>
            <person name="Seaver E.C."/>
            <person name="Weisblat D.A."/>
            <person name="Putnam N.H."/>
            <person name="Rokhsar D.S."/>
        </authorList>
    </citation>
    <scope>NUCLEOTIDE SEQUENCE [LARGE SCALE GENOMIC DNA]</scope>
</reference>
<dbReference type="CDD" id="cd07042">
    <property type="entry name" value="STAS_SulP_like_sulfate_transporter"/>
    <property type="match status" value="1"/>
</dbReference>
<dbReference type="RefSeq" id="XP_009045668.1">
    <property type="nucleotide sequence ID" value="XM_009047420.1"/>
</dbReference>